<organism evidence="3 4">
    <name type="scientific">Roseateles koreensis</name>
    <dbReference type="NCBI Taxonomy" id="2987526"/>
    <lineage>
        <taxon>Bacteria</taxon>
        <taxon>Pseudomonadati</taxon>
        <taxon>Pseudomonadota</taxon>
        <taxon>Betaproteobacteria</taxon>
        <taxon>Burkholderiales</taxon>
        <taxon>Sphaerotilaceae</taxon>
        <taxon>Roseateles</taxon>
    </lineage>
</organism>
<feature type="domain" description="Ice-binding protein C-terminal" evidence="2">
    <location>
        <begin position="203"/>
        <end position="225"/>
    </location>
</feature>
<dbReference type="NCBIfam" id="TIGR02595">
    <property type="entry name" value="PEP_CTERM"/>
    <property type="match status" value="1"/>
</dbReference>
<keyword evidence="4" id="KW-1185">Reference proteome</keyword>
<protein>
    <submittedName>
        <fullName evidence="3">PEP-CTERM sorting domain-containing protein</fullName>
    </submittedName>
</protein>
<evidence type="ECO:0000313" key="4">
    <source>
        <dbReference type="Proteomes" id="UP001219862"/>
    </source>
</evidence>
<evidence type="ECO:0000256" key="1">
    <source>
        <dbReference type="SAM" id="SignalP"/>
    </source>
</evidence>
<comment type="caution">
    <text evidence="3">The sequence shown here is derived from an EMBL/GenBank/DDBJ whole genome shotgun (WGS) entry which is preliminary data.</text>
</comment>
<keyword evidence="1" id="KW-0732">Signal</keyword>
<gene>
    <name evidence="3" type="ORF">PRZ01_14955</name>
</gene>
<dbReference type="RefSeq" id="WP_273597599.1">
    <property type="nucleotide sequence ID" value="NZ_JAQQXS010000013.1"/>
</dbReference>
<sequence>MTFKTLFAIAAIAVTPMSHAAYVTIDEAGMDAVYSQASFGSMSVDIRIGAITTLTMPSLLNIDTDAKVNTLFSQHVGASNVVDFYYVDTVDSCGGFNTSIIGCGEVGGNNFVVESIWAANTTVPTGGNISYGVQLLSHELGHNLGLGHRSGNDLMNSFINGFMDLNASEVSTILSSPLVQTDSTGQRFIQIDPVLVQATVTVVPEPGTFALLSLGLLATVWVSRRAQNER</sequence>
<dbReference type="Gene3D" id="3.40.390.10">
    <property type="entry name" value="Collagenase (Catalytic Domain)"/>
    <property type="match status" value="1"/>
</dbReference>
<evidence type="ECO:0000259" key="2">
    <source>
        <dbReference type="Pfam" id="PF07589"/>
    </source>
</evidence>
<evidence type="ECO:0000313" key="3">
    <source>
        <dbReference type="EMBL" id="MDC8786487.1"/>
    </source>
</evidence>
<name>A0ABT5KXK5_9BURK</name>
<dbReference type="Pfam" id="PF07589">
    <property type="entry name" value="PEP-CTERM"/>
    <property type="match status" value="1"/>
</dbReference>
<proteinExistence type="predicted"/>
<dbReference type="InterPro" id="IPR024079">
    <property type="entry name" value="MetalloPept_cat_dom_sf"/>
</dbReference>
<dbReference type="SUPFAM" id="SSF55486">
    <property type="entry name" value="Metalloproteases ('zincins'), catalytic domain"/>
    <property type="match status" value="1"/>
</dbReference>
<dbReference type="Proteomes" id="UP001219862">
    <property type="component" value="Unassembled WGS sequence"/>
</dbReference>
<accession>A0ABT5KXK5</accession>
<feature type="signal peptide" evidence="1">
    <location>
        <begin position="1"/>
        <end position="20"/>
    </location>
</feature>
<reference evidence="3 4" key="1">
    <citation type="submission" date="2022-10" db="EMBL/GenBank/DDBJ databases">
        <title>paucibacter sp. hw8 Genome sequencing.</title>
        <authorList>
            <person name="Park S."/>
        </authorList>
    </citation>
    <scope>NUCLEOTIDE SEQUENCE [LARGE SCALE GENOMIC DNA]</scope>
    <source>
        <strain evidence="4">hw8</strain>
    </source>
</reference>
<dbReference type="EMBL" id="JAQQXS010000013">
    <property type="protein sequence ID" value="MDC8786487.1"/>
    <property type="molecule type" value="Genomic_DNA"/>
</dbReference>
<feature type="chain" id="PRO_5046115114" evidence="1">
    <location>
        <begin position="21"/>
        <end position="230"/>
    </location>
</feature>
<dbReference type="InterPro" id="IPR013424">
    <property type="entry name" value="Ice-binding_C"/>
</dbReference>